<proteinExistence type="predicted"/>
<reference evidence="2 3" key="1">
    <citation type="journal article" date="2018" name="Sci. Rep.">
        <title>Genomic signatures of local adaptation to the degree of environmental predictability in rotifers.</title>
        <authorList>
            <person name="Franch-Gras L."/>
            <person name="Hahn C."/>
            <person name="Garcia-Roger E.M."/>
            <person name="Carmona M.J."/>
            <person name="Serra M."/>
            <person name="Gomez A."/>
        </authorList>
    </citation>
    <scope>NUCLEOTIDE SEQUENCE [LARGE SCALE GENOMIC DNA]</scope>
    <source>
        <strain evidence="2">HYR1</strain>
    </source>
</reference>
<evidence type="ECO:0000256" key="1">
    <source>
        <dbReference type="SAM" id="Phobius"/>
    </source>
</evidence>
<sequence length="288" mass="33453">MDFLQLEKLDLDKVRMDASKCSFHHHLFCLKLITCLQEINSGTKTHFKKNIIFADGEVEKCFITLFMVCTKALFRLMRLFFLICKSKKYFFNYSRFLFAPGPHRAIVRKLNSFYNRFNNLNRINFKLTTKKQQKTIKIRLNNDDNQHCTHSELNILRIPSPQNYTQKVSKHLKQLHFQRELPPRPGWSLRHLDLDRSFSDSVWSFKTSSTEIFSTSSDSLSELFVVRGTVVVTGTAVVSLVVLVSFWSLLLIAFTLPDTNSVNFSDSISTFSLNKFILFSNSVFSCLT</sequence>
<dbReference type="EMBL" id="REGN01002971">
    <property type="protein sequence ID" value="RNA25142.1"/>
    <property type="molecule type" value="Genomic_DNA"/>
</dbReference>
<keyword evidence="1" id="KW-0812">Transmembrane</keyword>
<keyword evidence="1" id="KW-0472">Membrane</keyword>
<comment type="caution">
    <text evidence="2">The sequence shown here is derived from an EMBL/GenBank/DDBJ whole genome shotgun (WGS) entry which is preliminary data.</text>
</comment>
<organism evidence="2 3">
    <name type="scientific">Brachionus plicatilis</name>
    <name type="common">Marine rotifer</name>
    <name type="synonym">Brachionus muelleri</name>
    <dbReference type="NCBI Taxonomy" id="10195"/>
    <lineage>
        <taxon>Eukaryota</taxon>
        <taxon>Metazoa</taxon>
        <taxon>Spiralia</taxon>
        <taxon>Gnathifera</taxon>
        <taxon>Rotifera</taxon>
        <taxon>Eurotatoria</taxon>
        <taxon>Monogononta</taxon>
        <taxon>Pseudotrocha</taxon>
        <taxon>Ploima</taxon>
        <taxon>Brachionidae</taxon>
        <taxon>Brachionus</taxon>
    </lineage>
</organism>
<name>A0A3M7RNM7_BRAPC</name>
<protein>
    <submittedName>
        <fullName evidence="2">Uncharacterized protein</fullName>
    </submittedName>
</protein>
<accession>A0A3M7RNM7</accession>
<keyword evidence="3" id="KW-1185">Reference proteome</keyword>
<gene>
    <name evidence="2" type="ORF">BpHYR1_047129</name>
</gene>
<evidence type="ECO:0000313" key="2">
    <source>
        <dbReference type="EMBL" id="RNA25142.1"/>
    </source>
</evidence>
<evidence type="ECO:0000313" key="3">
    <source>
        <dbReference type="Proteomes" id="UP000276133"/>
    </source>
</evidence>
<dbReference type="AlphaFoldDB" id="A0A3M7RNM7"/>
<dbReference type="Proteomes" id="UP000276133">
    <property type="component" value="Unassembled WGS sequence"/>
</dbReference>
<feature type="transmembrane region" description="Helical" evidence="1">
    <location>
        <begin position="230"/>
        <end position="256"/>
    </location>
</feature>
<keyword evidence="1" id="KW-1133">Transmembrane helix</keyword>